<dbReference type="Gene3D" id="3.40.640.10">
    <property type="entry name" value="Type I PLP-dependent aspartate aminotransferase-like (Major domain)"/>
    <property type="match status" value="1"/>
</dbReference>
<dbReference type="SUPFAM" id="SSF53383">
    <property type="entry name" value="PLP-dependent transferases"/>
    <property type="match status" value="1"/>
</dbReference>
<reference evidence="12" key="1">
    <citation type="submission" date="2021-06" db="EMBL/GenBank/DDBJ databases">
        <authorList>
            <person name="Kallberg Y."/>
            <person name="Tangrot J."/>
            <person name="Rosling A."/>
        </authorList>
    </citation>
    <scope>NUCLEOTIDE SEQUENCE</scope>
    <source>
        <strain evidence="12">BR232B</strain>
    </source>
</reference>
<dbReference type="InterPro" id="IPR016135">
    <property type="entry name" value="UBQ-conjugating_enzyme/RWD"/>
</dbReference>
<keyword evidence="13" id="KW-1185">Reference proteome</keyword>
<evidence type="ECO:0000256" key="10">
    <source>
        <dbReference type="PROSITE-ProRule" id="PRU10133"/>
    </source>
</evidence>
<dbReference type="AlphaFoldDB" id="A0A9N9GEY1"/>
<evidence type="ECO:0000313" key="13">
    <source>
        <dbReference type="Proteomes" id="UP000789739"/>
    </source>
</evidence>
<dbReference type="PROSITE" id="PS50127">
    <property type="entry name" value="UBC_2"/>
    <property type="match status" value="1"/>
</dbReference>
<dbReference type="GO" id="GO:0003962">
    <property type="term" value="F:cystathionine gamma-synthase activity"/>
    <property type="evidence" value="ECO:0007669"/>
    <property type="project" value="UniProtKB-EC"/>
</dbReference>
<comment type="caution">
    <text evidence="12">The sequence shown here is derived from an EMBL/GenBank/DDBJ whole genome shotgun (WGS) entry which is preliminary data.</text>
</comment>
<evidence type="ECO:0000256" key="2">
    <source>
        <dbReference type="ARBA" id="ARBA00022679"/>
    </source>
</evidence>
<dbReference type="Gene3D" id="3.90.1150.10">
    <property type="entry name" value="Aspartate Aminotransferase, domain 1"/>
    <property type="match status" value="1"/>
</dbReference>
<dbReference type="InterPro" id="IPR023313">
    <property type="entry name" value="UBQ-conjugating_AS"/>
</dbReference>
<comment type="catalytic activity">
    <reaction evidence="6">
        <text>O-succinyl-L-homoserine + L-cysteine = L,L-cystathionine + succinate + H(+)</text>
        <dbReference type="Rhea" id="RHEA:20397"/>
        <dbReference type="ChEBI" id="CHEBI:15378"/>
        <dbReference type="ChEBI" id="CHEBI:30031"/>
        <dbReference type="ChEBI" id="CHEBI:35235"/>
        <dbReference type="ChEBI" id="CHEBI:57661"/>
        <dbReference type="ChEBI" id="CHEBI:58161"/>
        <dbReference type="EC" id="2.5.1.48"/>
    </reaction>
</comment>
<dbReference type="SUPFAM" id="SSF54495">
    <property type="entry name" value="UBC-like"/>
    <property type="match status" value="1"/>
</dbReference>
<dbReference type="PROSITE" id="PS00183">
    <property type="entry name" value="UBC_1"/>
    <property type="match status" value="1"/>
</dbReference>
<dbReference type="SMART" id="SM00212">
    <property type="entry name" value="UBCc"/>
    <property type="match status" value="1"/>
</dbReference>
<accession>A0A9N9GEY1</accession>
<protein>
    <recommendedName>
        <fullName evidence="8">cystathionine gamma-synthase</fullName>
        <ecNumber evidence="8">2.5.1.48</ecNumber>
    </recommendedName>
    <alternativeName>
        <fullName evidence="9">O-succinylhomoserine (thiol)-lyase</fullName>
    </alternativeName>
</protein>
<keyword evidence="2" id="KW-0808">Transferase</keyword>
<dbReference type="OrthoDB" id="10047078at2759"/>
<dbReference type="InterPro" id="IPR051750">
    <property type="entry name" value="Trans-sulfuration_enzymes"/>
</dbReference>
<name>A0A9N9GEY1_9GLOM</name>
<evidence type="ECO:0000259" key="11">
    <source>
        <dbReference type="PROSITE" id="PS50127"/>
    </source>
</evidence>
<dbReference type="GO" id="GO:0030170">
    <property type="term" value="F:pyridoxal phosphate binding"/>
    <property type="evidence" value="ECO:0007669"/>
    <property type="project" value="InterPro"/>
</dbReference>
<dbReference type="Proteomes" id="UP000789739">
    <property type="component" value="Unassembled WGS sequence"/>
</dbReference>
<dbReference type="Pfam" id="PF00179">
    <property type="entry name" value="UQ_con"/>
    <property type="match status" value="1"/>
</dbReference>
<dbReference type="Gene3D" id="3.10.110.10">
    <property type="entry name" value="Ubiquitin Conjugating Enzyme"/>
    <property type="match status" value="1"/>
</dbReference>
<organism evidence="12 13">
    <name type="scientific">Paraglomus brasilianum</name>
    <dbReference type="NCBI Taxonomy" id="144538"/>
    <lineage>
        <taxon>Eukaryota</taxon>
        <taxon>Fungi</taxon>
        <taxon>Fungi incertae sedis</taxon>
        <taxon>Mucoromycota</taxon>
        <taxon>Glomeromycotina</taxon>
        <taxon>Glomeromycetes</taxon>
        <taxon>Paraglomerales</taxon>
        <taxon>Paraglomeraceae</taxon>
        <taxon>Paraglomus</taxon>
    </lineage>
</organism>
<evidence type="ECO:0000256" key="3">
    <source>
        <dbReference type="ARBA" id="ARBA00022786"/>
    </source>
</evidence>
<evidence type="ECO:0000256" key="7">
    <source>
        <dbReference type="ARBA" id="ARBA00058439"/>
    </source>
</evidence>
<sequence length="711" mass="80582">MVESSLELGCSIPANTPHAVSVALPKWQDNVDYEEGKERVLSRMVTGYPRFFIHKEIQKLILVCNRKFAKPKETCLLFPTRKAAQRCKEFLNSYYIPSASATQMHPRLAEISVLPSKDDVSPTLSKLMTLHVVLFPEDAFRIAKSFWQHSGEGISSRMAEYILWLMQTQQYGQSHLENGSSALSRRLSFKNRYSNPKVFCSSQLYKQSSAFEGHENLNQPSFEENRYVEERYGRNLHIAFADKAKAVLRRRIAGTMGVADKTEVELDDLDHMLSSDLATSSIAERGVSGVTEDDVYLFSCGMNAIFYTHQYLLAAFPARKSVCFGFTYTDTLKVLQKFGPGCFFFGNGSPEDIDELEKLLEAGEKILGLICEFPSNPLCKSPDLKRLRALADKYDFLIVIDETLGNFINVSVLEWADILVTSLTKVFSGDSNVMGGSMVLNPQRKYYHKLKDVIKAEFEDNFWDEDAIFLERNSRTFRERIAKIDENAEALCDFLNDHPKVKKVYYPKYITPDIYLQYKRAEGGYGGLFSLTFHNDLASEQFFDALPIAKGPSLGTNFTLACPYTILAHYVELDWAAQYGVEKGLVRELHDLGRDPPASCSAGPIGDDLFHWQATIMGPSDSPYSGGVFFLAIHFPTDYPFKPPKVNFTTRIYHPNINSNGSICLDILRDQWSPALTISKDDPLVPEIAHVYKTDRARYEATAREWTRKYA</sequence>
<keyword evidence="1" id="KW-0028">Amino-acid biosynthesis</keyword>
<comment type="function">
    <text evidence="7">Catalyzes the formation of L-cystathionine from O-succinyl-L-homoserine (OSHS) and L-cysteine, via a gamma-replacement reaction. In the absence of thiol, catalyzes gamma-elimination to form 2-oxobutanoate, succinate and ammonia.</text>
</comment>
<dbReference type="PANTHER" id="PTHR42699">
    <property type="match status" value="1"/>
</dbReference>
<evidence type="ECO:0000313" key="12">
    <source>
        <dbReference type="EMBL" id="CAG8601533.1"/>
    </source>
</evidence>
<feature type="non-terminal residue" evidence="12">
    <location>
        <position position="1"/>
    </location>
</feature>
<dbReference type="EC" id="2.5.1.48" evidence="8"/>
<evidence type="ECO:0000256" key="5">
    <source>
        <dbReference type="ARBA" id="ARBA00029440"/>
    </source>
</evidence>
<evidence type="ECO:0000256" key="6">
    <source>
        <dbReference type="ARBA" id="ARBA00051441"/>
    </source>
</evidence>
<evidence type="ECO:0000256" key="4">
    <source>
        <dbReference type="ARBA" id="ARBA00023167"/>
    </source>
</evidence>
<dbReference type="GO" id="GO:0009086">
    <property type="term" value="P:methionine biosynthetic process"/>
    <property type="evidence" value="ECO:0007669"/>
    <property type="project" value="UniProtKB-KW"/>
</dbReference>
<proteinExistence type="predicted"/>
<evidence type="ECO:0000256" key="1">
    <source>
        <dbReference type="ARBA" id="ARBA00022605"/>
    </source>
</evidence>
<feature type="active site" description="Glycyl thioester intermediate" evidence="10">
    <location>
        <position position="664"/>
    </location>
</feature>
<dbReference type="EMBL" id="CAJVPI010001222">
    <property type="protein sequence ID" value="CAG8601533.1"/>
    <property type="molecule type" value="Genomic_DNA"/>
</dbReference>
<dbReference type="FunFam" id="3.40.640.10:FF:000111">
    <property type="entry name" value="Cystathionine gamma-synthase"/>
    <property type="match status" value="1"/>
</dbReference>
<keyword evidence="3" id="KW-0833">Ubl conjugation pathway</keyword>
<dbReference type="InterPro" id="IPR015422">
    <property type="entry name" value="PyrdxlP-dep_Trfase_small"/>
</dbReference>
<dbReference type="CDD" id="cd23792">
    <property type="entry name" value="UBCc_UBE2D"/>
    <property type="match status" value="1"/>
</dbReference>
<keyword evidence="4" id="KW-0486">Methionine biosynthesis</keyword>
<feature type="domain" description="UBC core" evidence="11">
    <location>
        <begin position="580"/>
        <end position="711"/>
    </location>
</feature>
<evidence type="ECO:0000256" key="9">
    <source>
        <dbReference type="ARBA" id="ARBA00083849"/>
    </source>
</evidence>
<dbReference type="InterPro" id="IPR000608">
    <property type="entry name" value="UBC"/>
</dbReference>
<evidence type="ECO:0000256" key="8">
    <source>
        <dbReference type="ARBA" id="ARBA00066530"/>
    </source>
</evidence>
<dbReference type="GO" id="GO:0019346">
    <property type="term" value="P:transsulfuration"/>
    <property type="evidence" value="ECO:0007669"/>
    <property type="project" value="InterPro"/>
</dbReference>
<gene>
    <name evidence="12" type="ORF">PBRASI_LOCUS7669</name>
</gene>
<dbReference type="FunFam" id="3.10.110.10:FF:000002">
    <property type="entry name" value="Ubiquitin-conjugating enzyme E2 D3"/>
    <property type="match status" value="1"/>
</dbReference>
<dbReference type="PANTHER" id="PTHR42699:SF1">
    <property type="entry name" value="CYSTATHIONINE GAMMA-SYNTHASE-RELATED"/>
    <property type="match status" value="1"/>
</dbReference>
<comment type="pathway">
    <text evidence="5">Amino-acid biosynthesis.</text>
</comment>
<dbReference type="InterPro" id="IPR015424">
    <property type="entry name" value="PyrdxlP-dep_Trfase"/>
</dbReference>
<dbReference type="InterPro" id="IPR015421">
    <property type="entry name" value="PyrdxlP-dep_Trfase_major"/>
</dbReference>